<reference evidence="2 3" key="1">
    <citation type="journal article" date="2019" name="Int. J. Syst. Evol. Microbiol.">
        <title>The Global Catalogue of Microorganisms (GCM) 10K type strain sequencing project: providing services to taxonomists for standard genome sequencing and annotation.</title>
        <authorList>
            <consortium name="The Broad Institute Genomics Platform"/>
            <consortium name="The Broad Institute Genome Sequencing Center for Infectious Disease"/>
            <person name="Wu L."/>
            <person name="Ma J."/>
        </authorList>
    </citation>
    <scope>NUCLEOTIDE SEQUENCE [LARGE SCALE GENOMIC DNA]</scope>
    <source>
        <strain evidence="2 3">CGMCC 1.12125</strain>
    </source>
</reference>
<proteinExistence type="predicted"/>
<dbReference type="EMBL" id="JBHUDJ010000014">
    <property type="protein sequence ID" value="MFD1588921.1"/>
    <property type="molecule type" value="Genomic_DNA"/>
</dbReference>
<dbReference type="InterPro" id="IPR005325">
    <property type="entry name" value="DUF308_memb"/>
</dbReference>
<gene>
    <name evidence="2" type="ORF">ACFR9U_18235</name>
</gene>
<organism evidence="2 3">
    <name type="scientific">Halorientalis brevis</name>
    <dbReference type="NCBI Taxonomy" id="1126241"/>
    <lineage>
        <taxon>Archaea</taxon>
        <taxon>Methanobacteriati</taxon>
        <taxon>Methanobacteriota</taxon>
        <taxon>Stenosarchaea group</taxon>
        <taxon>Halobacteria</taxon>
        <taxon>Halobacteriales</taxon>
        <taxon>Haloarculaceae</taxon>
        <taxon>Halorientalis</taxon>
    </lineage>
</organism>
<accession>A0ABD6CFW5</accession>
<evidence type="ECO:0000313" key="3">
    <source>
        <dbReference type="Proteomes" id="UP001597119"/>
    </source>
</evidence>
<dbReference type="InterPro" id="IPR052712">
    <property type="entry name" value="Acid_resist_chaperone_HdeD"/>
</dbReference>
<keyword evidence="1" id="KW-0472">Membrane</keyword>
<feature type="transmembrane region" description="Helical" evidence="1">
    <location>
        <begin position="130"/>
        <end position="148"/>
    </location>
</feature>
<feature type="transmembrane region" description="Helical" evidence="1">
    <location>
        <begin position="154"/>
        <end position="175"/>
    </location>
</feature>
<keyword evidence="1" id="KW-0812">Transmembrane</keyword>
<dbReference type="Pfam" id="PF03729">
    <property type="entry name" value="DUF308"/>
    <property type="match status" value="1"/>
</dbReference>
<name>A0ABD6CFW5_9EURY</name>
<comment type="caution">
    <text evidence="2">The sequence shown here is derived from an EMBL/GenBank/DDBJ whole genome shotgun (WGS) entry which is preliminary data.</text>
</comment>
<dbReference type="AlphaFoldDB" id="A0ABD6CFW5"/>
<evidence type="ECO:0000313" key="2">
    <source>
        <dbReference type="EMBL" id="MFD1588921.1"/>
    </source>
</evidence>
<protein>
    <submittedName>
        <fullName evidence="2">HdeD family acid-resistance protein</fullName>
    </submittedName>
</protein>
<dbReference type="PANTHER" id="PTHR34989">
    <property type="entry name" value="PROTEIN HDED"/>
    <property type="match status" value="1"/>
</dbReference>
<dbReference type="Proteomes" id="UP001597119">
    <property type="component" value="Unassembled WGS sequence"/>
</dbReference>
<keyword evidence="1" id="KW-1133">Transmembrane helix</keyword>
<feature type="transmembrane region" description="Helical" evidence="1">
    <location>
        <begin position="20"/>
        <end position="38"/>
    </location>
</feature>
<sequence length="194" mass="19561">MVAETSATGMETMREQWARGGIVGGILLALLGLLALLAPFVTGLALSVLLGGVLVVGALVHVAAAFSAGTVRGVVWQAVLGVVYGFAGISVLTNPVLGLATLTLLVITFFVAEGIVELVWAVSGGAGSRLWLGLSGAISLALAALLWAGFPASALWAVGVLFGVDLLVTGFSMIMHGRKQRAVARAEAPAEAGA</sequence>
<dbReference type="PANTHER" id="PTHR34989:SF1">
    <property type="entry name" value="PROTEIN HDED"/>
    <property type="match status" value="1"/>
</dbReference>
<evidence type="ECO:0000256" key="1">
    <source>
        <dbReference type="SAM" id="Phobius"/>
    </source>
</evidence>
<feature type="transmembrane region" description="Helical" evidence="1">
    <location>
        <begin position="99"/>
        <end position="123"/>
    </location>
</feature>
<dbReference type="RefSeq" id="WP_379814898.1">
    <property type="nucleotide sequence ID" value="NZ_JBHUDJ010000014.1"/>
</dbReference>
<feature type="transmembrane region" description="Helical" evidence="1">
    <location>
        <begin position="73"/>
        <end position="93"/>
    </location>
</feature>
<feature type="transmembrane region" description="Helical" evidence="1">
    <location>
        <begin position="44"/>
        <end position="66"/>
    </location>
</feature>
<keyword evidence="3" id="KW-1185">Reference proteome</keyword>